<gene>
    <name evidence="1" type="ORF">H8E23_07770</name>
</gene>
<organism evidence="1 2">
    <name type="scientific">Candidatus Desulfatibia profunda</name>
    <dbReference type="NCBI Taxonomy" id="2841695"/>
    <lineage>
        <taxon>Bacteria</taxon>
        <taxon>Pseudomonadati</taxon>
        <taxon>Thermodesulfobacteriota</taxon>
        <taxon>Desulfobacteria</taxon>
        <taxon>Desulfobacterales</taxon>
        <taxon>Desulfobacterales incertae sedis</taxon>
        <taxon>Candidatus Desulfatibia</taxon>
    </lineage>
</organism>
<proteinExistence type="predicted"/>
<protein>
    <submittedName>
        <fullName evidence="1">DUF4911 domain-containing protein</fullName>
    </submittedName>
</protein>
<dbReference type="InterPro" id="IPR032587">
    <property type="entry name" value="DUF4911"/>
</dbReference>
<dbReference type="Pfam" id="PF16256">
    <property type="entry name" value="DUF4911"/>
    <property type="match status" value="1"/>
</dbReference>
<accession>A0A8J6NS36</accession>
<dbReference type="AlphaFoldDB" id="A0A8J6NS36"/>
<name>A0A8J6NS36_9BACT</name>
<dbReference type="Proteomes" id="UP000603434">
    <property type="component" value="Unassembled WGS sequence"/>
</dbReference>
<comment type="caution">
    <text evidence="1">The sequence shown here is derived from an EMBL/GenBank/DDBJ whole genome shotgun (WGS) entry which is preliminary data.</text>
</comment>
<reference evidence="1 2" key="1">
    <citation type="submission" date="2020-08" db="EMBL/GenBank/DDBJ databases">
        <title>Bridging the membrane lipid divide: bacteria of the FCB group superphylum have the potential to synthesize archaeal ether lipids.</title>
        <authorList>
            <person name="Villanueva L."/>
            <person name="Von Meijenfeldt F.A.B."/>
            <person name="Westbye A.B."/>
            <person name="Yadav S."/>
            <person name="Hopmans E.C."/>
            <person name="Dutilh B.E."/>
            <person name="Sinninghe Damste J.S."/>
        </authorList>
    </citation>
    <scope>NUCLEOTIDE SEQUENCE [LARGE SCALE GENOMIC DNA]</scope>
    <source>
        <strain evidence="1">NIOZ-UU30</strain>
    </source>
</reference>
<evidence type="ECO:0000313" key="1">
    <source>
        <dbReference type="EMBL" id="MBC8361279.1"/>
    </source>
</evidence>
<evidence type="ECO:0000313" key="2">
    <source>
        <dbReference type="Proteomes" id="UP000603434"/>
    </source>
</evidence>
<sequence>MAAALETIKKYLRVDRSEISFLKFIFEAYDGLAVLSTVDPESTIVMFQIAPGCEADVDMILQDLKKKIMIEQVAAQSVPSFRSWHQRAPRMH</sequence>
<dbReference type="EMBL" id="JACNJH010000128">
    <property type="protein sequence ID" value="MBC8361279.1"/>
    <property type="molecule type" value="Genomic_DNA"/>
</dbReference>